<evidence type="ECO:0000313" key="8">
    <source>
        <dbReference type="EMBL" id="KFI62935.1"/>
    </source>
</evidence>
<dbReference type="PANTHER" id="PTHR43027">
    <property type="entry name" value="DOXORUBICIN RESISTANCE ABC TRANSPORTER PERMEASE PROTEIN DRRC-RELATED"/>
    <property type="match status" value="1"/>
</dbReference>
<gene>
    <name evidence="8" type="ORF">BCUN_0766</name>
</gene>
<feature type="transmembrane region" description="Helical" evidence="6">
    <location>
        <begin position="129"/>
        <end position="148"/>
    </location>
</feature>
<dbReference type="GO" id="GO:0046677">
    <property type="term" value="P:response to antibiotic"/>
    <property type="evidence" value="ECO:0007669"/>
    <property type="project" value="UniProtKB-KW"/>
</dbReference>
<proteinExistence type="predicted"/>
<evidence type="ECO:0000256" key="4">
    <source>
        <dbReference type="ARBA" id="ARBA00023136"/>
    </source>
</evidence>
<dbReference type="EMBL" id="JGYV01000010">
    <property type="protein sequence ID" value="KFI62935.1"/>
    <property type="molecule type" value="Genomic_DNA"/>
</dbReference>
<feature type="transmembrane region" description="Helical" evidence="6">
    <location>
        <begin position="99"/>
        <end position="123"/>
    </location>
</feature>
<feature type="transmembrane region" description="Helical" evidence="6">
    <location>
        <begin position="21"/>
        <end position="40"/>
    </location>
</feature>
<feature type="transmembrane region" description="Helical" evidence="6">
    <location>
        <begin position="52"/>
        <end position="78"/>
    </location>
</feature>
<protein>
    <submittedName>
        <fullName evidence="8">ABC superfamily ATP binding cassette transporter permease</fullName>
    </submittedName>
</protein>
<comment type="caution">
    <text evidence="8">The sequence shown here is derived from an EMBL/GenBank/DDBJ whole genome shotgun (WGS) entry which is preliminary data.</text>
</comment>
<dbReference type="RefSeq" id="WP_033517448.1">
    <property type="nucleotide sequence ID" value="NZ_JGYV01000010.1"/>
</dbReference>
<dbReference type="OrthoDB" id="162334at2"/>
<evidence type="ECO:0000259" key="7">
    <source>
        <dbReference type="Pfam" id="PF01061"/>
    </source>
</evidence>
<comment type="subcellular location">
    <subcellularLocation>
        <location evidence="1">Membrane</location>
        <topology evidence="1">Multi-pass membrane protein</topology>
    </subcellularLocation>
</comment>
<keyword evidence="5" id="KW-0046">Antibiotic resistance</keyword>
<evidence type="ECO:0000256" key="2">
    <source>
        <dbReference type="ARBA" id="ARBA00022692"/>
    </source>
</evidence>
<keyword evidence="2 6" id="KW-0812">Transmembrane</keyword>
<dbReference type="STRING" id="1688.BCUN_0766"/>
<evidence type="ECO:0000256" key="5">
    <source>
        <dbReference type="ARBA" id="ARBA00023251"/>
    </source>
</evidence>
<evidence type="ECO:0000256" key="6">
    <source>
        <dbReference type="SAM" id="Phobius"/>
    </source>
</evidence>
<accession>A0A087AVY5</accession>
<feature type="domain" description="ABC-2 type transporter transmembrane" evidence="7">
    <location>
        <begin position="6"/>
        <end position="198"/>
    </location>
</feature>
<keyword evidence="3 6" id="KW-1133">Transmembrane helix</keyword>
<keyword evidence="9" id="KW-1185">Reference proteome</keyword>
<evidence type="ECO:0000313" key="9">
    <source>
        <dbReference type="Proteomes" id="UP000029067"/>
    </source>
</evidence>
<dbReference type="eggNOG" id="COG1511">
    <property type="taxonomic scope" value="Bacteria"/>
</dbReference>
<feature type="transmembrane region" description="Helical" evidence="6">
    <location>
        <begin position="216"/>
        <end position="236"/>
    </location>
</feature>
<dbReference type="Pfam" id="PF01061">
    <property type="entry name" value="ABC2_membrane"/>
    <property type="match status" value="1"/>
</dbReference>
<dbReference type="AlphaFoldDB" id="A0A087AVY5"/>
<dbReference type="GO" id="GO:0043190">
    <property type="term" value="C:ATP-binding cassette (ABC) transporter complex"/>
    <property type="evidence" value="ECO:0007669"/>
    <property type="project" value="InterPro"/>
</dbReference>
<dbReference type="InterPro" id="IPR013525">
    <property type="entry name" value="ABC2_TM"/>
</dbReference>
<organism evidence="8 9">
    <name type="scientific">Bifidobacterium cuniculi</name>
    <dbReference type="NCBI Taxonomy" id="1688"/>
    <lineage>
        <taxon>Bacteria</taxon>
        <taxon>Bacillati</taxon>
        <taxon>Actinomycetota</taxon>
        <taxon>Actinomycetes</taxon>
        <taxon>Bifidobacteriales</taxon>
        <taxon>Bifidobacteriaceae</taxon>
        <taxon>Bifidobacterium</taxon>
    </lineage>
</organism>
<evidence type="ECO:0000256" key="3">
    <source>
        <dbReference type="ARBA" id="ARBA00022989"/>
    </source>
</evidence>
<dbReference type="PANTHER" id="PTHR43027:SF2">
    <property type="entry name" value="TRANSPORT PERMEASE PROTEIN"/>
    <property type="match status" value="1"/>
</dbReference>
<dbReference type="Proteomes" id="UP000029067">
    <property type="component" value="Unassembled WGS sequence"/>
</dbReference>
<name>A0A087AVY5_9BIFI</name>
<evidence type="ECO:0000256" key="1">
    <source>
        <dbReference type="ARBA" id="ARBA00004141"/>
    </source>
</evidence>
<dbReference type="InterPro" id="IPR052902">
    <property type="entry name" value="ABC-2_transporter"/>
</dbReference>
<dbReference type="GO" id="GO:0140359">
    <property type="term" value="F:ABC-type transporter activity"/>
    <property type="evidence" value="ECO:0007669"/>
    <property type="project" value="InterPro"/>
</dbReference>
<sequence length="241" mass="26085">MIRRTCTFADRIMREVLRDPVNLFFAIAFPVILLWMLHAINASMGSAGNPGFAIDALAPGIATFAPVFMALFCGMLLARDRTGAFLVRLFASPMTAADFLTGYTLPMLLIAMAQALVTFLAAMLLGFRFTWGTLAAVVLVVPIALLCGSVMSDSAVGGVCGALLTVLASWFAGIWFPIDVMGEGFKAVCDVLPFYHASQLADACVHGRWGELWPDLWPVLAWAAALYAVAVAVFAWRKRDR</sequence>
<feature type="transmembrane region" description="Helical" evidence="6">
    <location>
        <begin position="155"/>
        <end position="178"/>
    </location>
</feature>
<dbReference type="PIRSF" id="PIRSF006648">
    <property type="entry name" value="DrrB"/>
    <property type="match status" value="1"/>
</dbReference>
<dbReference type="InterPro" id="IPR000412">
    <property type="entry name" value="ABC_2_transport"/>
</dbReference>
<keyword evidence="4 6" id="KW-0472">Membrane</keyword>
<reference evidence="8 9" key="1">
    <citation type="submission" date="2014-03" db="EMBL/GenBank/DDBJ databases">
        <title>Genomics of Bifidobacteria.</title>
        <authorList>
            <person name="Ventura M."/>
            <person name="Milani C."/>
            <person name="Lugli G.A."/>
        </authorList>
    </citation>
    <scope>NUCLEOTIDE SEQUENCE [LARGE SCALE GENOMIC DNA]</scope>
    <source>
        <strain evidence="8 9">LMG 10738</strain>
    </source>
</reference>